<evidence type="ECO:0000256" key="1">
    <source>
        <dbReference type="SAM" id="MobiDB-lite"/>
    </source>
</evidence>
<gene>
    <name evidence="2" type="ORF">FIBSPDRAFT_855696</name>
</gene>
<dbReference type="EMBL" id="KV417520">
    <property type="protein sequence ID" value="KZP25516.1"/>
    <property type="molecule type" value="Genomic_DNA"/>
</dbReference>
<protein>
    <submittedName>
        <fullName evidence="2">Uncharacterized protein</fullName>
    </submittedName>
</protein>
<evidence type="ECO:0000313" key="3">
    <source>
        <dbReference type="Proteomes" id="UP000076532"/>
    </source>
</evidence>
<accession>A0A166NYP3</accession>
<keyword evidence="3" id="KW-1185">Reference proteome</keyword>
<dbReference type="Proteomes" id="UP000076532">
    <property type="component" value="Unassembled WGS sequence"/>
</dbReference>
<reference evidence="2 3" key="1">
    <citation type="journal article" date="2016" name="Mol. Biol. Evol.">
        <title>Comparative Genomics of Early-Diverging Mushroom-Forming Fungi Provides Insights into the Origins of Lignocellulose Decay Capabilities.</title>
        <authorList>
            <person name="Nagy L.G."/>
            <person name="Riley R."/>
            <person name="Tritt A."/>
            <person name="Adam C."/>
            <person name="Daum C."/>
            <person name="Floudas D."/>
            <person name="Sun H."/>
            <person name="Yadav J.S."/>
            <person name="Pangilinan J."/>
            <person name="Larsson K.H."/>
            <person name="Matsuura K."/>
            <person name="Barry K."/>
            <person name="Labutti K."/>
            <person name="Kuo R."/>
            <person name="Ohm R.A."/>
            <person name="Bhattacharya S.S."/>
            <person name="Shirouzu T."/>
            <person name="Yoshinaga Y."/>
            <person name="Martin F.M."/>
            <person name="Grigoriev I.V."/>
            <person name="Hibbett D.S."/>
        </authorList>
    </citation>
    <scope>NUCLEOTIDE SEQUENCE [LARGE SCALE GENOMIC DNA]</scope>
    <source>
        <strain evidence="2 3">CBS 109695</strain>
    </source>
</reference>
<dbReference type="AlphaFoldDB" id="A0A166NYP3"/>
<name>A0A166NYP3_9AGAM</name>
<sequence length="156" mass="16962">MCGGDSASTNVRRTRCSPPCPRTAAASYARFQLHPESHRPRIPQQRARTLTQCHGPLRISQRRRLLASSLKPVCAARARVPSHRPRALRPGTKPSRAPAPSSSQPPAPAWTLACLPVAAQPRQLAHAPFAPALSPRARACRASPLPRLKRPCSNSR</sequence>
<organism evidence="2 3">
    <name type="scientific">Athelia psychrophila</name>
    <dbReference type="NCBI Taxonomy" id="1759441"/>
    <lineage>
        <taxon>Eukaryota</taxon>
        <taxon>Fungi</taxon>
        <taxon>Dikarya</taxon>
        <taxon>Basidiomycota</taxon>
        <taxon>Agaricomycotina</taxon>
        <taxon>Agaricomycetes</taxon>
        <taxon>Agaricomycetidae</taxon>
        <taxon>Atheliales</taxon>
        <taxon>Atheliaceae</taxon>
        <taxon>Athelia</taxon>
    </lineage>
</organism>
<feature type="region of interest" description="Disordered" evidence="1">
    <location>
        <begin position="77"/>
        <end position="107"/>
    </location>
</feature>
<proteinExistence type="predicted"/>
<feature type="region of interest" description="Disordered" evidence="1">
    <location>
        <begin position="127"/>
        <end position="156"/>
    </location>
</feature>
<evidence type="ECO:0000313" key="2">
    <source>
        <dbReference type="EMBL" id="KZP25516.1"/>
    </source>
</evidence>